<feature type="transmembrane region" description="Helical" evidence="8">
    <location>
        <begin position="90"/>
        <end position="112"/>
    </location>
</feature>
<name>A0A0G3HGW4_9CORY</name>
<dbReference type="SUPFAM" id="SSF81345">
    <property type="entry name" value="ABC transporter involved in vitamin B12 uptake, BtuC"/>
    <property type="match status" value="1"/>
</dbReference>
<protein>
    <submittedName>
        <fullName evidence="10">ABC-type Fe3+-siderophore transport system, permease component</fullName>
    </submittedName>
</protein>
<reference evidence="11" key="2">
    <citation type="submission" date="2015-05" db="EMBL/GenBank/DDBJ databases">
        <title>Complete genome sequence of Corynebacterium uterequi DSM 45634, isolated from the uterus of a maiden mare.</title>
        <authorList>
            <person name="Ruckert C."/>
            <person name="Albersmeier A."/>
            <person name="Winkler A."/>
            <person name="Tauch A."/>
        </authorList>
    </citation>
    <scope>NUCLEOTIDE SEQUENCE [LARGE SCALE GENOMIC DNA]</scope>
    <source>
        <strain evidence="11">DSM 45634</strain>
    </source>
</reference>
<keyword evidence="3" id="KW-0813">Transport</keyword>
<evidence type="ECO:0000256" key="9">
    <source>
        <dbReference type="SAM" id="SignalP"/>
    </source>
</evidence>
<dbReference type="EMBL" id="CP011546">
    <property type="protein sequence ID" value="AKK12020.1"/>
    <property type="molecule type" value="Genomic_DNA"/>
</dbReference>
<keyword evidence="5 8" id="KW-0812">Transmembrane</keyword>
<keyword evidence="4" id="KW-1003">Cell membrane</keyword>
<feature type="chain" id="PRO_5005184456" evidence="9">
    <location>
        <begin position="22"/>
        <end position="333"/>
    </location>
</feature>
<feature type="transmembrane region" description="Helical" evidence="8">
    <location>
        <begin position="305"/>
        <end position="322"/>
    </location>
</feature>
<dbReference type="CDD" id="cd06550">
    <property type="entry name" value="TM_ABC_iron-siderophores_like"/>
    <property type="match status" value="1"/>
</dbReference>
<dbReference type="GO" id="GO:0022857">
    <property type="term" value="F:transmembrane transporter activity"/>
    <property type="evidence" value="ECO:0007669"/>
    <property type="project" value="InterPro"/>
</dbReference>
<feature type="transmembrane region" description="Helical" evidence="8">
    <location>
        <begin position="118"/>
        <end position="136"/>
    </location>
</feature>
<feature type="transmembrane region" description="Helical" evidence="8">
    <location>
        <begin position="229"/>
        <end position="256"/>
    </location>
</feature>
<keyword evidence="9" id="KW-0732">Signal</keyword>
<feature type="signal peptide" evidence="9">
    <location>
        <begin position="1"/>
        <end position="21"/>
    </location>
</feature>
<dbReference type="GO" id="GO:0005886">
    <property type="term" value="C:plasma membrane"/>
    <property type="evidence" value="ECO:0007669"/>
    <property type="project" value="UniProtKB-SubCell"/>
</dbReference>
<evidence type="ECO:0000256" key="7">
    <source>
        <dbReference type="ARBA" id="ARBA00023136"/>
    </source>
</evidence>
<evidence type="ECO:0000256" key="4">
    <source>
        <dbReference type="ARBA" id="ARBA00022475"/>
    </source>
</evidence>
<organism evidence="10 11">
    <name type="scientific">Corynebacterium uterequi</name>
    <dbReference type="NCBI Taxonomy" id="1072256"/>
    <lineage>
        <taxon>Bacteria</taxon>
        <taxon>Bacillati</taxon>
        <taxon>Actinomycetota</taxon>
        <taxon>Actinomycetes</taxon>
        <taxon>Mycobacteriales</taxon>
        <taxon>Corynebacteriaceae</taxon>
        <taxon>Corynebacterium</taxon>
    </lineage>
</organism>
<feature type="transmembrane region" description="Helical" evidence="8">
    <location>
        <begin position="58"/>
        <end position="78"/>
    </location>
</feature>
<dbReference type="GO" id="GO:0033214">
    <property type="term" value="P:siderophore-iron import into cell"/>
    <property type="evidence" value="ECO:0007669"/>
    <property type="project" value="TreeGrafter"/>
</dbReference>
<dbReference type="Proteomes" id="UP000035548">
    <property type="component" value="Chromosome"/>
</dbReference>
<keyword evidence="7 8" id="KW-0472">Membrane</keyword>
<dbReference type="InterPro" id="IPR037294">
    <property type="entry name" value="ABC_BtuC-like"/>
</dbReference>
<proteinExistence type="inferred from homology"/>
<sequence>MSRRNPTAVVALLLCATVVVAACSLAYGSRDTAVAEVIGALRGEGDAEVLNIVWNLRIPRTLLAFFVGASLAVAGALAQAWTRNPLADPGFIGVTAGASFFVAAGTVLGVASFGLSRVLLALAGASITAAVVVGISRRSPDPLTLVLVGLGLSAALQASSTLVGLFSNEALDALRRWTVGATFGRGYDDVAIAALGCVIGMVIAAVGARPLDLLAMGEETSLALGGSPAVARMCAALGVVVLAGTATAAAGPTAFVGFAAPHIMRRILGPSLSRSLVPTALCGGIIVLAADIVGRLVLQPGELEMSIVVSILGAPALIWAVHRGVGWQKEAAL</sequence>
<keyword evidence="6 8" id="KW-1133">Transmembrane helix</keyword>
<dbReference type="InterPro" id="IPR000522">
    <property type="entry name" value="ABC_transptr_permease_BtuC"/>
</dbReference>
<dbReference type="AlphaFoldDB" id="A0A0G3HGW4"/>
<evidence type="ECO:0000313" key="11">
    <source>
        <dbReference type="Proteomes" id="UP000035548"/>
    </source>
</evidence>
<dbReference type="RefSeq" id="WP_052844160.1">
    <property type="nucleotide sequence ID" value="NZ_CP011546.1"/>
</dbReference>
<dbReference type="PANTHER" id="PTHR30472:SF1">
    <property type="entry name" value="FE(3+) DICITRATE TRANSPORT SYSTEM PERMEASE PROTEIN FECC-RELATED"/>
    <property type="match status" value="1"/>
</dbReference>
<keyword evidence="11" id="KW-1185">Reference proteome</keyword>
<reference evidence="10 11" key="1">
    <citation type="journal article" date="2015" name="Genome Announc.">
        <title>Virulence Factor Genes Detected in the Complete Genome Sequence of Corynebacterium uterequi DSM 45634, Isolated from the Uterus of a Maiden Mare.</title>
        <authorList>
            <person name="Ruckert C."/>
            <person name="Kriete M."/>
            <person name="Jaenicke S."/>
            <person name="Winkler A."/>
            <person name="Tauch A."/>
        </authorList>
    </citation>
    <scope>NUCLEOTIDE SEQUENCE [LARGE SCALE GENOMIC DNA]</scope>
    <source>
        <strain evidence="10 11">DSM 45634</strain>
    </source>
</reference>
<accession>A0A0G3HGW4</accession>
<evidence type="ECO:0000256" key="1">
    <source>
        <dbReference type="ARBA" id="ARBA00004651"/>
    </source>
</evidence>
<evidence type="ECO:0000256" key="3">
    <source>
        <dbReference type="ARBA" id="ARBA00022448"/>
    </source>
</evidence>
<comment type="similarity">
    <text evidence="2">Belongs to the binding-protein-dependent transport system permease family. FecCD subfamily.</text>
</comment>
<evidence type="ECO:0000256" key="2">
    <source>
        <dbReference type="ARBA" id="ARBA00007935"/>
    </source>
</evidence>
<dbReference type="Pfam" id="PF01032">
    <property type="entry name" value="FecCD"/>
    <property type="match status" value="1"/>
</dbReference>
<dbReference type="Gene3D" id="1.10.3470.10">
    <property type="entry name" value="ABC transporter involved in vitamin B12 uptake, BtuC"/>
    <property type="match status" value="1"/>
</dbReference>
<evidence type="ECO:0000256" key="6">
    <source>
        <dbReference type="ARBA" id="ARBA00022989"/>
    </source>
</evidence>
<comment type="subcellular location">
    <subcellularLocation>
        <location evidence="1">Cell membrane</location>
        <topology evidence="1">Multi-pass membrane protein</topology>
    </subcellularLocation>
</comment>
<evidence type="ECO:0000313" key="10">
    <source>
        <dbReference type="EMBL" id="AKK12020.1"/>
    </source>
</evidence>
<dbReference type="PANTHER" id="PTHR30472">
    <property type="entry name" value="FERRIC ENTEROBACTIN TRANSPORT SYSTEM PERMEASE PROTEIN"/>
    <property type="match status" value="1"/>
</dbReference>
<dbReference type="STRING" id="1072256.CUTER_10265"/>
<feature type="transmembrane region" description="Helical" evidence="8">
    <location>
        <begin position="143"/>
        <end position="166"/>
    </location>
</feature>
<dbReference type="KEGG" id="cut:CUTER_10265"/>
<evidence type="ECO:0000256" key="5">
    <source>
        <dbReference type="ARBA" id="ARBA00022692"/>
    </source>
</evidence>
<feature type="transmembrane region" description="Helical" evidence="8">
    <location>
        <begin position="190"/>
        <end position="208"/>
    </location>
</feature>
<dbReference type="PATRIC" id="fig|1072256.5.peg.2020"/>
<feature type="transmembrane region" description="Helical" evidence="8">
    <location>
        <begin position="276"/>
        <end position="298"/>
    </location>
</feature>
<gene>
    <name evidence="10" type="ORF">CUTER_10265</name>
</gene>
<dbReference type="OrthoDB" id="9782305at2"/>
<dbReference type="PROSITE" id="PS51257">
    <property type="entry name" value="PROKAR_LIPOPROTEIN"/>
    <property type="match status" value="1"/>
</dbReference>
<evidence type="ECO:0000256" key="8">
    <source>
        <dbReference type="SAM" id="Phobius"/>
    </source>
</evidence>